<name>A0A8S9P2U1_BRACR</name>
<comment type="caution">
    <text evidence="1">The sequence shown here is derived from an EMBL/GenBank/DDBJ whole genome shotgun (WGS) entry which is preliminary data.</text>
</comment>
<proteinExistence type="predicted"/>
<dbReference type="Proteomes" id="UP000712600">
    <property type="component" value="Unassembled WGS sequence"/>
</dbReference>
<reference evidence="1" key="1">
    <citation type="submission" date="2019-12" db="EMBL/GenBank/DDBJ databases">
        <title>Genome sequencing and annotation of Brassica cretica.</title>
        <authorList>
            <person name="Studholme D.J."/>
            <person name="Sarris P."/>
        </authorList>
    </citation>
    <scope>NUCLEOTIDE SEQUENCE</scope>
    <source>
        <strain evidence="1">PFS-109/04</strain>
        <tissue evidence="1">Leaf</tissue>
    </source>
</reference>
<sequence length="122" mass="14221">MLEAKCAFLFYYFHNKAKILPKSKARVDLVHAQQYQKQQGNSTAILTRFRKLGAFNPQGSMFLIDQQQHLFVAQFSSAIVDPDTSLLDRHSITTIDRRHSSFVDRHLPSDNDRYFSPNIDRY</sequence>
<organism evidence="1 2">
    <name type="scientific">Brassica cretica</name>
    <name type="common">Mustard</name>
    <dbReference type="NCBI Taxonomy" id="69181"/>
    <lineage>
        <taxon>Eukaryota</taxon>
        <taxon>Viridiplantae</taxon>
        <taxon>Streptophyta</taxon>
        <taxon>Embryophyta</taxon>
        <taxon>Tracheophyta</taxon>
        <taxon>Spermatophyta</taxon>
        <taxon>Magnoliopsida</taxon>
        <taxon>eudicotyledons</taxon>
        <taxon>Gunneridae</taxon>
        <taxon>Pentapetalae</taxon>
        <taxon>rosids</taxon>
        <taxon>malvids</taxon>
        <taxon>Brassicales</taxon>
        <taxon>Brassicaceae</taxon>
        <taxon>Brassiceae</taxon>
        <taxon>Brassica</taxon>
    </lineage>
</organism>
<evidence type="ECO:0000313" key="2">
    <source>
        <dbReference type="Proteomes" id="UP000712600"/>
    </source>
</evidence>
<accession>A0A8S9P2U1</accession>
<dbReference type="AlphaFoldDB" id="A0A8S9P2U1"/>
<protein>
    <submittedName>
        <fullName evidence="1">Uncharacterized protein</fullName>
    </submittedName>
</protein>
<gene>
    <name evidence="1" type="ORF">F2Q69_00005747</name>
</gene>
<evidence type="ECO:0000313" key="1">
    <source>
        <dbReference type="EMBL" id="KAF3507547.1"/>
    </source>
</evidence>
<dbReference type="EMBL" id="QGKX02001521">
    <property type="protein sequence ID" value="KAF3507547.1"/>
    <property type="molecule type" value="Genomic_DNA"/>
</dbReference>